<reference evidence="1 2" key="1">
    <citation type="journal article" date="2018" name="Mol. Biol. Evol.">
        <title>Broad Genomic Sampling Reveals a Smut Pathogenic Ancestry of the Fungal Clade Ustilaginomycotina.</title>
        <authorList>
            <person name="Kijpornyongpan T."/>
            <person name="Mondo S.J."/>
            <person name="Barry K."/>
            <person name="Sandor L."/>
            <person name="Lee J."/>
            <person name="Lipzen A."/>
            <person name="Pangilinan J."/>
            <person name="LaButti K."/>
            <person name="Hainaut M."/>
            <person name="Henrissat B."/>
            <person name="Grigoriev I.V."/>
            <person name="Spatafora J.W."/>
            <person name="Aime M.C."/>
        </authorList>
    </citation>
    <scope>NUCLEOTIDE SEQUENCE [LARGE SCALE GENOMIC DNA]</scope>
    <source>
        <strain evidence="1 2">SA 807</strain>
    </source>
</reference>
<evidence type="ECO:0000313" key="2">
    <source>
        <dbReference type="Proteomes" id="UP000245626"/>
    </source>
</evidence>
<name>A0ACD0P8K3_9BASI</name>
<organism evidence="1 2">
    <name type="scientific">Violaceomyces palustris</name>
    <dbReference type="NCBI Taxonomy" id="1673888"/>
    <lineage>
        <taxon>Eukaryota</taxon>
        <taxon>Fungi</taxon>
        <taxon>Dikarya</taxon>
        <taxon>Basidiomycota</taxon>
        <taxon>Ustilaginomycotina</taxon>
        <taxon>Ustilaginomycetes</taxon>
        <taxon>Violaceomycetales</taxon>
        <taxon>Violaceomycetaceae</taxon>
        <taxon>Violaceomyces</taxon>
    </lineage>
</organism>
<proteinExistence type="predicted"/>
<sequence>MPHSFFEKQILSSGGSVSKVLDDNVRGLIWLCGKNQEDQELLGTILDRHAQIGWIQLPMSGVEAFHKLMGKEGNRRRVWTSAKGCYSQPVAEHALTLSLSCLRGLNHRFQSEQWGKPGGISLYGLNVLLVGLGGIGISFLELLRPFKCNVTDLRVKRVVGTRSLHQVLPNSDVVILAAALTSETRNLFSKAEFELMKPNSVLINVARGEIIDTDRLVEVLRTNKLGGVGLDVTFPEPLPRGHVLWAMMRESAKNLGGTNLIITPHTAESPDMIGPLLAERIRSNVEAFVRQDGSFLGRVDTDKGY</sequence>
<gene>
    <name evidence="1" type="ORF">IE53DRAFT_337322</name>
</gene>
<keyword evidence="2" id="KW-1185">Reference proteome</keyword>
<evidence type="ECO:0000313" key="1">
    <source>
        <dbReference type="EMBL" id="PWN54279.1"/>
    </source>
</evidence>
<accession>A0ACD0P8K3</accession>
<protein>
    <submittedName>
        <fullName evidence="1">2-hydroxyacid dehydrogenase</fullName>
    </submittedName>
</protein>
<dbReference type="EMBL" id="KZ819689">
    <property type="protein sequence ID" value="PWN54279.1"/>
    <property type="molecule type" value="Genomic_DNA"/>
</dbReference>
<dbReference type="Proteomes" id="UP000245626">
    <property type="component" value="Unassembled WGS sequence"/>
</dbReference>